<proteinExistence type="predicted"/>
<gene>
    <name evidence="1" type="ORF">ElyMa_005152500</name>
</gene>
<dbReference type="EMBL" id="BMAT01010317">
    <property type="protein sequence ID" value="GFS24214.1"/>
    <property type="molecule type" value="Genomic_DNA"/>
</dbReference>
<dbReference type="AlphaFoldDB" id="A0AAV4JNE6"/>
<protein>
    <submittedName>
        <fullName evidence="1">Uncharacterized protein</fullName>
    </submittedName>
</protein>
<organism evidence="1 2">
    <name type="scientific">Elysia marginata</name>
    <dbReference type="NCBI Taxonomy" id="1093978"/>
    <lineage>
        <taxon>Eukaryota</taxon>
        <taxon>Metazoa</taxon>
        <taxon>Spiralia</taxon>
        <taxon>Lophotrochozoa</taxon>
        <taxon>Mollusca</taxon>
        <taxon>Gastropoda</taxon>
        <taxon>Heterobranchia</taxon>
        <taxon>Euthyneura</taxon>
        <taxon>Panpulmonata</taxon>
        <taxon>Sacoglossa</taxon>
        <taxon>Placobranchoidea</taxon>
        <taxon>Plakobranchidae</taxon>
        <taxon>Elysia</taxon>
    </lineage>
</organism>
<dbReference type="Proteomes" id="UP000762676">
    <property type="component" value="Unassembled WGS sequence"/>
</dbReference>
<evidence type="ECO:0000313" key="1">
    <source>
        <dbReference type="EMBL" id="GFS24214.1"/>
    </source>
</evidence>
<accession>A0AAV4JNE6</accession>
<sequence>MQLQISNIMNVFEVLKSFEKSEDRNESCHWLKGSLRMSHHLRQTCMDDDDEPDGGMDSSDSRVMARRLHKTHTMEMAGFGEILCSLPFRGKSMARKLLLVLFIQFE</sequence>
<name>A0AAV4JNE6_9GAST</name>
<reference evidence="1 2" key="1">
    <citation type="journal article" date="2021" name="Elife">
        <title>Chloroplast acquisition without the gene transfer in kleptoplastic sea slugs, Plakobranchus ocellatus.</title>
        <authorList>
            <person name="Maeda T."/>
            <person name="Takahashi S."/>
            <person name="Yoshida T."/>
            <person name="Shimamura S."/>
            <person name="Takaki Y."/>
            <person name="Nagai Y."/>
            <person name="Toyoda A."/>
            <person name="Suzuki Y."/>
            <person name="Arimoto A."/>
            <person name="Ishii H."/>
            <person name="Satoh N."/>
            <person name="Nishiyama T."/>
            <person name="Hasebe M."/>
            <person name="Maruyama T."/>
            <person name="Minagawa J."/>
            <person name="Obokata J."/>
            <person name="Shigenobu S."/>
        </authorList>
    </citation>
    <scope>NUCLEOTIDE SEQUENCE [LARGE SCALE GENOMIC DNA]</scope>
</reference>
<evidence type="ECO:0000313" key="2">
    <source>
        <dbReference type="Proteomes" id="UP000762676"/>
    </source>
</evidence>
<comment type="caution">
    <text evidence="1">The sequence shown here is derived from an EMBL/GenBank/DDBJ whole genome shotgun (WGS) entry which is preliminary data.</text>
</comment>
<keyword evidence="2" id="KW-1185">Reference proteome</keyword>